<feature type="transmembrane region" description="Helical" evidence="8">
    <location>
        <begin position="408"/>
        <end position="431"/>
    </location>
</feature>
<evidence type="ECO:0000256" key="6">
    <source>
        <dbReference type="ARBA" id="ARBA00023136"/>
    </source>
</evidence>
<dbReference type="GO" id="GO:0008137">
    <property type="term" value="F:NADH dehydrogenase (ubiquinone) activity"/>
    <property type="evidence" value="ECO:0007669"/>
    <property type="project" value="UniProtKB-EC"/>
</dbReference>
<dbReference type="PANTHER" id="PTHR42829">
    <property type="entry name" value="NADH-UBIQUINONE OXIDOREDUCTASE CHAIN 5"/>
    <property type="match status" value="1"/>
</dbReference>
<geneLocation type="mitochondrion" evidence="11"/>
<dbReference type="Pfam" id="PF00361">
    <property type="entry name" value="Proton_antipo_M"/>
    <property type="match status" value="1"/>
</dbReference>
<evidence type="ECO:0000256" key="4">
    <source>
        <dbReference type="ARBA" id="ARBA00022692"/>
    </source>
</evidence>
<feature type="transmembrane region" description="Helical" evidence="8">
    <location>
        <begin position="51"/>
        <end position="71"/>
    </location>
</feature>
<dbReference type="AlphaFoldDB" id="A0A4Y5P335"/>
<feature type="transmembrane region" description="Helical" evidence="8">
    <location>
        <begin position="7"/>
        <end position="31"/>
    </location>
</feature>
<dbReference type="GO" id="GO:0003954">
    <property type="term" value="F:NADH dehydrogenase activity"/>
    <property type="evidence" value="ECO:0007669"/>
    <property type="project" value="TreeGrafter"/>
</dbReference>
<dbReference type="PANTHER" id="PTHR42829:SF2">
    <property type="entry name" value="NADH-UBIQUINONE OXIDOREDUCTASE CHAIN 5"/>
    <property type="match status" value="1"/>
</dbReference>
<evidence type="ECO:0000313" key="11">
    <source>
        <dbReference type="EMBL" id="QCW57647.1"/>
    </source>
</evidence>
<reference evidence="11" key="1">
    <citation type="submission" date="2018-12" db="EMBL/GenBank/DDBJ databases">
        <title>The Mitochondrial Genome of Oreohelix idahoensis.</title>
        <authorList>
            <person name="Linscott T.M."/>
            <person name="Parent C.E."/>
        </authorList>
    </citation>
    <scope>NUCLEOTIDE SEQUENCE</scope>
</reference>
<comment type="subcellular location">
    <subcellularLocation>
        <location evidence="1">Membrane</location>
        <topology evidence="1">Multi-pass membrane protein</topology>
    </subcellularLocation>
</comment>
<dbReference type="GO" id="GO:0015990">
    <property type="term" value="P:electron transport coupled proton transport"/>
    <property type="evidence" value="ECO:0007669"/>
    <property type="project" value="TreeGrafter"/>
</dbReference>
<feature type="domain" description="NADH:quinone oxidoreductase/Mrp antiporter transmembrane" evidence="9">
    <location>
        <begin position="100"/>
        <end position="370"/>
    </location>
</feature>
<dbReference type="InterPro" id="IPR001516">
    <property type="entry name" value="Proton_antipo_N"/>
</dbReference>
<protein>
    <recommendedName>
        <fullName evidence="3 8">NADH-ubiquinone oxidoreductase chain 5</fullName>
        <ecNumber evidence="2 8">7.1.1.2</ecNumber>
    </recommendedName>
</protein>
<feature type="transmembrane region" description="Helical" evidence="8">
    <location>
        <begin position="203"/>
        <end position="221"/>
    </location>
</feature>
<comment type="function">
    <text evidence="8">Core subunit of the mitochondrial membrane respiratory chain NADH dehydrogenase (Complex I) which catalyzes electron transfer from NADH through the respiratory chain, using ubiquinone as an electron acceptor. Essential for the catalytic activity and assembly of complex I.</text>
</comment>
<keyword evidence="8" id="KW-0830">Ubiquinone</keyword>
<evidence type="ECO:0000259" key="10">
    <source>
        <dbReference type="Pfam" id="PF00662"/>
    </source>
</evidence>
<feature type="transmembrane region" description="Helical" evidence="8">
    <location>
        <begin position="289"/>
        <end position="308"/>
    </location>
</feature>
<organism evidence="11">
    <name type="scientific">Oreohelix idahoensis</name>
    <dbReference type="NCBI Taxonomy" id="2584915"/>
    <lineage>
        <taxon>Eukaryota</taxon>
        <taxon>Metazoa</taxon>
        <taxon>Spiralia</taxon>
        <taxon>Lophotrochozoa</taxon>
        <taxon>Mollusca</taxon>
        <taxon>Gastropoda</taxon>
        <taxon>Heterobranchia</taxon>
        <taxon>Euthyneura</taxon>
        <taxon>Panpulmonata</taxon>
        <taxon>Eupulmonata</taxon>
        <taxon>Stylommatophora</taxon>
        <taxon>Helicina</taxon>
        <taxon>Discoidea</taxon>
        <taxon>Oreohelicidae</taxon>
        <taxon>Oreohelix</taxon>
    </lineage>
</organism>
<feature type="transmembrane region" description="Helical" evidence="8">
    <location>
        <begin position="138"/>
        <end position="156"/>
    </location>
</feature>
<feature type="domain" description="NADH-Ubiquinone oxidoreductase (complex I) chain 5 N-terminal" evidence="10">
    <location>
        <begin position="40"/>
        <end position="84"/>
    </location>
</feature>
<dbReference type="InterPro" id="IPR003945">
    <property type="entry name" value="NU5C-like"/>
</dbReference>
<sequence length="531" mass="60215">MRWPLLIIFMSLPPLLYYFSNLIMSDFFMINLHLYKWSTIYLSYTVLFDKISLSFSFVVLFISACVFSFALTYMKEDEFFNRFMWILFSFVLSMNLLIYAGSFISIMLGWDGLGLTSFALIIYYQSKDSLTAGYLTLLINRIGDILIMLSFVIMVYEGNLMMYSISNLNSNLMLLMGTAALTKSAQFPFSPWLPAAMAAPTPVSALVHSSTLVTAGIYLLIRLSYNVSLSSELKSLLLLTGSFTSLLGALAAISENDLKKIIALSTLSQLGVMVYSLGLNSPEYSLFHLYSHAMFKALLFLIAGLIIMSSFGLQDMRMLGGVMLVNPQLSIFFFYSLLCLVGLPFFSGFYSKHSIMLLGPHNSTMNLMSWLMIMVGALCTSLYNIRMVKILVISPIMMHTNILKINQIYLYLPLIGLALMAALLGKCYYYLDPSNWICLSLSPMFISSVVNYMFFMGLIMSLLLMSLTFKSHFFCSLSFSSSFFLSILLPFSMYYKEVSKLDMGWVEPSNLFSNSLFHPFLLMNKKMIWPY</sequence>
<gene>
    <name evidence="11" type="primary">nad5</name>
</gene>
<keyword evidence="5 8" id="KW-1133">Transmembrane helix</keyword>
<keyword evidence="4 8" id="KW-0812">Transmembrane</keyword>
<feature type="transmembrane region" description="Helical" evidence="8">
    <location>
        <begin position="83"/>
        <end position="101"/>
    </location>
</feature>
<dbReference type="GO" id="GO:0042773">
    <property type="term" value="P:ATP synthesis coupled electron transport"/>
    <property type="evidence" value="ECO:0007669"/>
    <property type="project" value="InterPro"/>
</dbReference>
<comment type="catalytic activity">
    <reaction evidence="7 8">
        <text>a ubiquinone + NADH + 5 H(+)(in) = a ubiquinol + NAD(+) + 4 H(+)(out)</text>
        <dbReference type="Rhea" id="RHEA:29091"/>
        <dbReference type="Rhea" id="RHEA-COMP:9565"/>
        <dbReference type="Rhea" id="RHEA-COMP:9566"/>
        <dbReference type="ChEBI" id="CHEBI:15378"/>
        <dbReference type="ChEBI" id="CHEBI:16389"/>
        <dbReference type="ChEBI" id="CHEBI:17976"/>
        <dbReference type="ChEBI" id="CHEBI:57540"/>
        <dbReference type="ChEBI" id="CHEBI:57945"/>
        <dbReference type="EC" id="7.1.1.2"/>
    </reaction>
</comment>
<dbReference type="Pfam" id="PF00662">
    <property type="entry name" value="Proton_antipo_N"/>
    <property type="match status" value="1"/>
</dbReference>
<dbReference type="EC" id="7.1.1.2" evidence="2 8"/>
<feature type="transmembrane region" description="Helical" evidence="8">
    <location>
        <begin position="162"/>
        <end position="182"/>
    </location>
</feature>
<keyword evidence="8 11" id="KW-0496">Mitochondrion</keyword>
<evidence type="ECO:0000256" key="8">
    <source>
        <dbReference type="RuleBase" id="RU003404"/>
    </source>
</evidence>
<feature type="transmembrane region" description="Helical" evidence="8">
    <location>
        <begin position="233"/>
        <end position="254"/>
    </location>
</feature>
<comment type="similarity">
    <text evidence="8">Belongs to the complex I subunit 5 family.</text>
</comment>
<dbReference type="InterPro" id="IPR001750">
    <property type="entry name" value="ND/Mrp_TM"/>
</dbReference>
<feature type="transmembrane region" description="Helical" evidence="8">
    <location>
        <begin position="443"/>
        <end position="465"/>
    </location>
</feature>
<keyword evidence="8" id="KW-0813">Transport</keyword>
<feature type="transmembrane region" description="Helical" evidence="8">
    <location>
        <begin position="472"/>
        <end position="495"/>
    </location>
</feature>
<keyword evidence="8" id="KW-0520">NAD</keyword>
<proteinExistence type="inferred from homology"/>
<dbReference type="EMBL" id="MK290736">
    <property type="protein sequence ID" value="QCW57647.1"/>
    <property type="molecule type" value="Genomic_DNA"/>
</dbReference>
<dbReference type="PRINTS" id="PR01434">
    <property type="entry name" value="NADHDHGNASE5"/>
</dbReference>
<evidence type="ECO:0000259" key="9">
    <source>
        <dbReference type="Pfam" id="PF00361"/>
    </source>
</evidence>
<evidence type="ECO:0000256" key="5">
    <source>
        <dbReference type="ARBA" id="ARBA00022989"/>
    </source>
</evidence>
<feature type="transmembrane region" description="Helical" evidence="8">
    <location>
        <begin position="367"/>
        <end position="387"/>
    </location>
</feature>
<evidence type="ECO:0000256" key="1">
    <source>
        <dbReference type="ARBA" id="ARBA00004141"/>
    </source>
</evidence>
<name>A0A4Y5P335_9EUPU</name>
<keyword evidence="6 8" id="KW-0472">Membrane</keyword>
<accession>A0A4Y5P335</accession>
<evidence type="ECO:0000256" key="2">
    <source>
        <dbReference type="ARBA" id="ARBA00012944"/>
    </source>
</evidence>
<evidence type="ECO:0000256" key="3">
    <source>
        <dbReference type="ARBA" id="ARBA00021096"/>
    </source>
</evidence>
<evidence type="ECO:0000256" key="7">
    <source>
        <dbReference type="ARBA" id="ARBA00049551"/>
    </source>
</evidence>
<dbReference type="GO" id="GO:0016020">
    <property type="term" value="C:membrane"/>
    <property type="evidence" value="ECO:0007669"/>
    <property type="project" value="UniProtKB-SubCell"/>
</dbReference>
<feature type="transmembrane region" description="Helical" evidence="8">
    <location>
        <begin position="329"/>
        <end position="347"/>
    </location>
</feature>